<evidence type="ECO:0000313" key="2">
    <source>
        <dbReference type="EMBL" id="TNC73782.1"/>
    </source>
</evidence>
<organism evidence="2 3">
    <name type="scientific">Rubellimicrobium roseum</name>
    <dbReference type="NCBI Taxonomy" id="687525"/>
    <lineage>
        <taxon>Bacteria</taxon>
        <taxon>Pseudomonadati</taxon>
        <taxon>Pseudomonadota</taxon>
        <taxon>Alphaproteobacteria</taxon>
        <taxon>Rhodobacterales</taxon>
        <taxon>Roseobacteraceae</taxon>
        <taxon>Rubellimicrobium</taxon>
    </lineage>
</organism>
<name>A0A5C4NI48_9RHOB</name>
<dbReference type="Proteomes" id="UP000305709">
    <property type="component" value="Unassembled WGS sequence"/>
</dbReference>
<gene>
    <name evidence="2" type="ORF">FHG71_04715</name>
</gene>
<dbReference type="OrthoDB" id="5973611at2"/>
<feature type="chain" id="PRO_5023144001" evidence="1">
    <location>
        <begin position="21"/>
        <end position="148"/>
    </location>
</feature>
<dbReference type="AlphaFoldDB" id="A0A5C4NI48"/>
<dbReference type="EMBL" id="VDFV01000003">
    <property type="protein sequence ID" value="TNC73782.1"/>
    <property type="molecule type" value="Genomic_DNA"/>
</dbReference>
<evidence type="ECO:0000256" key="1">
    <source>
        <dbReference type="SAM" id="SignalP"/>
    </source>
</evidence>
<feature type="signal peptide" evidence="1">
    <location>
        <begin position="1"/>
        <end position="20"/>
    </location>
</feature>
<dbReference type="RefSeq" id="WP_139080465.1">
    <property type="nucleotide sequence ID" value="NZ_VDFV01000003.1"/>
</dbReference>
<proteinExistence type="predicted"/>
<comment type="caution">
    <text evidence="2">The sequence shown here is derived from an EMBL/GenBank/DDBJ whole genome shotgun (WGS) entry which is preliminary data.</text>
</comment>
<evidence type="ECO:0000313" key="3">
    <source>
        <dbReference type="Proteomes" id="UP000305709"/>
    </source>
</evidence>
<sequence length="148" mass="15530">MKVLFAAAALSVLAAAPALACPNWEASPSFGQIDLSAGFMPDPYVRNITAGGRYDLAGCFGSNGWGGSVASKPDFDLYWSGNSSALTISVNSGSDTVLLINAPDGEWYYSDDPAAITFRSPQQGLYDIWIGSYGGHSGIPGQLVITER</sequence>
<accession>A0A5C4NI48</accession>
<keyword evidence="3" id="KW-1185">Reference proteome</keyword>
<keyword evidence="1" id="KW-0732">Signal</keyword>
<reference evidence="2 3" key="1">
    <citation type="submission" date="2019-06" db="EMBL/GenBank/DDBJ databases">
        <authorList>
            <person name="Jiang L."/>
        </authorList>
    </citation>
    <scope>NUCLEOTIDE SEQUENCE [LARGE SCALE GENOMIC DNA]</scope>
    <source>
        <strain evidence="2 3">YIM 48858</strain>
    </source>
</reference>
<protein>
    <submittedName>
        <fullName evidence="2">Peptidase S1</fullName>
    </submittedName>
</protein>